<keyword evidence="1" id="KW-0175">Coiled coil</keyword>
<keyword evidence="3" id="KW-1185">Reference proteome</keyword>
<protein>
    <submittedName>
        <fullName evidence="2">Uncharacterized protein</fullName>
    </submittedName>
</protein>
<proteinExistence type="predicted"/>
<reference evidence="2 3" key="1">
    <citation type="journal article" date="2011" name="Stand. Genomic Sci.">
        <title>Complete genome sequence of Desulfobulbus propionicus type strain (1pr3).</title>
        <authorList>
            <person name="Pagani I."/>
            <person name="Lapidus A."/>
            <person name="Nolan M."/>
            <person name="Lucas S."/>
            <person name="Hammon N."/>
            <person name="Deshpande S."/>
            <person name="Cheng J.F."/>
            <person name="Chertkov O."/>
            <person name="Davenport K."/>
            <person name="Tapia R."/>
            <person name="Han C."/>
            <person name="Goodwin L."/>
            <person name="Pitluck S."/>
            <person name="Liolios K."/>
            <person name="Mavromatis K."/>
            <person name="Ivanova N."/>
            <person name="Mikhailova N."/>
            <person name="Pati A."/>
            <person name="Chen A."/>
            <person name="Palaniappan K."/>
            <person name="Land M."/>
            <person name="Hauser L."/>
            <person name="Chang Y.J."/>
            <person name="Jeffries C.D."/>
            <person name="Detter J.C."/>
            <person name="Brambilla E."/>
            <person name="Kannan K.P."/>
            <person name="Djao O.D."/>
            <person name="Rohde M."/>
            <person name="Pukall R."/>
            <person name="Spring S."/>
            <person name="Goker M."/>
            <person name="Sikorski J."/>
            <person name="Woyke T."/>
            <person name="Bristow J."/>
            <person name="Eisen J.A."/>
            <person name="Markowitz V."/>
            <person name="Hugenholtz P."/>
            <person name="Kyrpides N.C."/>
            <person name="Klenk H.P."/>
        </authorList>
    </citation>
    <scope>NUCLEOTIDE SEQUENCE [LARGE SCALE GENOMIC DNA]</scope>
    <source>
        <strain evidence="3">ATCC 33891 / DSM 2032 / 1pr3</strain>
    </source>
</reference>
<dbReference type="KEGG" id="dpr:Despr_0222"/>
<name>A0A7U3YJ87_DESPD</name>
<gene>
    <name evidence="2" type="ordered locus">Despr_0222</name>
</gene>
<dbReference type="AlphaFoldDB" id="A0A7U3YJ87"/>
<feature type="coiled-coil region" evidence="1">
    <location>
        <begin position="10"/>
        <end position="37"/>
    </location>
</feature>
<dbReference type="RefSeq" id="WP_015722958.1">
    <property type="nucleotide sequence ID" value="NC_014972.1"/>
</dbReference>
<evidence type="ECO:0000313" key="3">
    <source>
        <dbReference type="Proteomes" id="UP000006365"/>
    </source>
</evidence>
<dbReference type="Proteomes" id="UP000006365">
    <property type="component" value="Chromosome"/>
</dbReference>
<dbReference type="EMBL" id="CP002364">
    <property type="protein sequence ID" value="ADW16410.1"/>
    <property type="molecule type" value="Genomic_DNA"/>
</dbReference>
<evidence type="ECO:0000256" key="1">
    <source>
        <dbReference type="SAM" id="Coils"/>
    </source>
</evidence>
<evidence type="ECO:0000313" key="2">
    <source>
        <dbReference type="EMBL" id="ADW16410.1"/>
    </source>
</evidence>
<sequence>MGEPLTEHTAKELLVKLDTFQREMAEVKKMIAGWTRENAIAPVSVDALATDMAKAMEMTRKTGDRKYINEAKARLKSAGRG</sequence>
<organism evidence="2 3">
    <name type="scientific">Desulfobulbus propionicus (strain ATCC 33891 / DSM 2032 / VKM B-1956 / 1pr3)</name>
    <dbReference type="NCBI Taxonomy" id="577650"/>
    <lineage>
        <taxon>Bacteria</taxon>
        <taxon>Pseudomonadati</taxon>
        <taxon>Thermodesulfobacteriota</taxon>
        <taxon>Desulfobulbia</taxon>
        <taxon>Desulfobulbales</taxon>
        <taxon>Desulfobulbaceae</taxon>
        <taxon>Desulfobulbus</taxon>
    </lineage>
</organism>
<accession>A0A7U3YJ87</accession>